<feature type="compositionally biased region" description="Basic residues" evidence="1">
    <location>
        <begin position="169"/>
        <end position="180"/>
    </location>
</feature>
<feature type="compositionally biased region" description="Low complexity" evidence="1">
    <location>
        <begin position="77"/>
        <end position="97"/>
    </location>
</feature>
<evidence type="ECO:0000256" key="1">
    <source>
        <dbReference type="SAM" id="MobiDB-lite"/>
    </source>
</evidence>
<accession>A0ABU3BRF5</accession>
<organism evidence="2 3">
    <name type="scientific">Rubrivirga litoralis</name>
    <dbReference type="NCBI Taxonomy" id="3075598"/>
    <lineage>
        <taxon>Bacteria</taxon>
        <taxon>Pseudomonadati</taxon>
        <taxon>Rhodothermota</taxon>
        <taxon>Rhodothermia</taxon>
        <taxon>Rhodothermales</taxon>
        <taxon>Rubricoccaceae</taxon>
        <taxon>Rubrivirga</taxon>
    </lineage>
</organism>
<dbReference type="Proteomes" id="UP001267426">
    <property type="component" value="Unassembled WGS sequence"/>
</dbReference>
<name>A0ABU3BRF5_9BACT</name>
<feature type="compositionally biased region" description="Low complexity" evidence="1">
    <location>
        <begin position="181"/>
        <end position="195"/>
    </location>
</feature>
<feature type="region of interest" description="Disordered" evidence="1">
    <location>
        <begin position="166"/>
        <end position="195"/>
    </location>
</feature>
<sequence length="256" mass="27228">MTVVPTSCWLSTSTAPPMRATRRSAIERPTPVPSCVRLWPCDACANGSRARATNAASIPMPVSVTRTQAPSAPPPTSTVTPPRSVNRTALSRTAESARRSASLFAAAAGIDGSARTVSERPRSAAAAANAAATSPASRPTSTGAVSRWPAPPSIHARSSMLLSVAERRRAPRSMRSRRSRWSSPTSSASTSVPPRMAVSGVRTSWLMFSRSESLARLAASARACARVRASSSTWRDAFASLSWSERLRRWPTRGRS</sequence>
<protein>
    <submittedName>
        <fullName evidence="2">Uncharacterized protein</fullName>
    </submittedName>
</protein>
<gene>
    <name evidence="2" type="ORF">RM540_08395</name>
</gene>
<keyword evidence="3" id="KW-1185">Reference proteome</keyword>
<feature type="compositionally biased region" description="Low complexity" evidence="1">
    <location>
        <begin position="123"/>
        <end position="142"/>
    </location>
</feature>
<reference evidence="2 3" key="1">
    <citation type="submission" date="2023-09" db="EMBL/GenBank/DDBJ databases">
        <authorList>
            <person name="Rey-Velasco X."/>
        </authorList>
    </citation>
    <scope>NUCLEOTIDE SEQUENCE [LARGE SCALE GENOMIC DNA]</scope>
    <source>
        <strain evidence="2 3">F394</strain>
    </source>
</reference>
<evidence type="ECO:0000313" key="2">
    <source>
        <dbReference type="EMBL" id="MDT0631761.1"/>
    </source>
</evidence>
<comment type="caution">
    <text evidence="2">The sequence shown here is derived from an EMBL/GenBank/DDBJ whole genome shotgun (WGS) entry which is preliminary data.</text>
</comment>
<dbReference type="EMBL" id="JAVRHT010000016">
    <property type="protein sequence ID" value="MDT0631761.1"/>
    <property type="molecule type" value="Genomic_DNA"/>
</dbReference>
<feature type="region of interest" description="Disordered" evidence="1">
    <location>
        <begin position="111"/>
        <end position="152"/>
    </location>
</feature>
<feature type="region of interest" description="Disordered" evidence="1">
    <location>
        <begin position="65"/>
        <end position="97"/>
    </location>
</feature>
<proteinExistence type="predicted"/>
<evidence type="ECO:0000313" key="3">
    <source>
        <dbReference type="Proteomes" id="UP001267426"/>
    </source>
</evidence>